<protein>
    <submittedName>
        <fullName evidence="1">Uncharacterized protein</fullName>
    </submittedName>
</protein>
<gene>
    <name evidence="1" type="ORF">Ciccas_010655</name>
</gene>
<comment type="caution">
    <text evidence="1">The sequence shown here is derived from an EMBL/GenBank/DDBJ whole genome shotgun (WGS) entry which is preliminary data.</text>
</comment>
<proteinExistence type="predicted"/>
<dbReference type="AlphaFoldDB" id="A0ABD2PUP9"/>
<keyword evidence="2" id="KW-1185">Reference proteome</keyword>
<dbReference type="Proteomes" id="UP001626550">
    <property type="component" value="Unassembled WGS sequence"/>
</dbReference>
<name>A0ABD2PUP9_9PLAT</name>
<accession>A0ABD2PUP9</accession>
<reference evidence="1 2" key="1">
    <citation type="submission" date="2024-11" db="EMBL/GenBank/DDBJ databases">
        <title>Adaptive evolution of stress response genes in parasites aligns with host niche diversity.</title>
        <authorList>
            <person name="Hahn C."/>
            <person name="Resl P."/>
        </authorList>
    </citation>
    <scope>NUCLEOTIDE SEQUENCE [LARGE SCALE GENOMIC DNA]</scope>
    <source>
        <strain evidence="1">EGGRZ-B1_66</strain>
        <tissue evidence="1">Body</tissue>
    </source>
</reference>
<organism evidence="1 2">
    <name type="scientific">Cichlidogyrus casuarinus</name>
    <dbReference type="NCBI Taxonomy" id="1844966"/>
    <lineage>
        <taxon>Eukaryota</taxon>
        <taxon>Metazoa</taxon>
        <taxon>Spiralia</taxon>
        <taxon>Lophotrochozoa</taxon>
        <taxon>Platyhelminthes</taxon>
        <taxon>Monogenea</taxon>
        <taxon>Monopisthocotylea</taxon>
        <taxon>Dactylogyridea</taxon>
        <taxon>Ancyrocephalidae</taxon>
        <taxon>Cichlidogyrus</taxon>
    </lineage>
</organism>
<evidence type="ECO:0000313" key="1">
    <source>
        <dbReference type="EMBL" id="KAL3310773.1"/>
    </source>
</evidence>
<evidence type="ECO:0000313" key="2">
    <source>
        <dbReference type="Proteomes" id="UP001626550"/>
    </source>
</evidence>
<sequence>MDSNATTFWQNHNEAILEQEKYLRDALERIKQLNSERIAIFPKLSEFYKVDHLHDILKTEVNLIQAQDCVKRFSHLV</sequence>
<dbReference type="EMBL" id="JBJKFK010002659">
    <property type="protein sequence ID" value="KAL3310773.1"/>
    <property type="molecule type" value="Genomic_DNA"/>
</dbReference>